<accession>A4A009</accession>
<organism evidence="2 3">
    <name type="scientific">Blastopirellula marina DSM 3645</name>
    <dbReference type="NCBI Taxonomy" id="314230"/>
    <lineage>
        <taxon>Bacteria</taxon>
        <taxon>Pseudomonadati</taxon>
        <taxon>Planctomycetota</taxon>
        <taxon>Planctomycetia</taxon>
        <taxon>Pirellulales</taxon>
        <taxon>Pirellulaceae</taxon>
        <taxon>Blastopirellula</taxon>
    </lineage>
</organism>
<feature type="region of interest" description="Disordered" evidence="1">
    <location>
        <begin position="1"/>
        <end position="27"/>
    </location>
</feature>
<gene>
    <name evidence="2" type="ORF">DSM3645_27296</name>
</gene>
<evidence type="ECO:0000256" key="1">
    <source>
        <dbReference type="SAM" id="MobiDB-lite"/>
    </source>
</evidence>
<dbReference type="AlphaFoldDB" id="A4A009"/>
<dbReference type="HOGENOM" id="CLU_3414549_0_0_0"/>
<sequence length="27" mass="3042">MHVPEGKHEPSGAQRFKKIATKESEGY</sequence>
<name>A4A009_9BACT</name>
<evidence type="ECO:0000313" key="2">
    <source>
        <dbReference type="EMBL" id="EAQ77956.1"/>
    </source>
</evidence>
<dbReference type="Proteomes" id="UP000004358">
    <property type="component" value="Unassembled WGS sequence"/>
</dbReference>
<comment type="caution">
    <text evidence="2">The sequence shown here is derived from an EMBL/GenBank/DDBJ whole genome shotgun (WGS) entry which is preliminary data.</text>
</comment>
<feature type="compositionally biased region" description="Basic and acidic residues" evidence="1">
    <location>
        <begin position="1"/>
        <end position="10"/>
    </location>
</feature>
<evidence type="ECO:0000313" key="3">
    <source>
        <dbReference type="Proteomes" id="UP000004358"/>
    </source>
</evidence>
<reference evidence="2 3" key="1">
    <citation type="submission" date="2006-02" db="EMBL/GenBank/DDBJ databases">
        <authorList>
            <person name="Amann R."/>
            <person name="Ferriera S."/>
            <person name="Johnson J."/>
            <person name="Kravitz S."/>
            <person name="Halpern A."/>
            <person name="Remington K."/>
            <person name="Beeson K."/>
            <person name="Tran B."/>
            <person name="Rogers Y.-H."/>
            <person name="Friedman R."/>
            <person name="Venter J.C."/>
        </authorList>
    </citation>
    <scope>NUCLEOTIDE SEQUENCE [LARGE SCALE GENOMIC DNA]</scope>
    <source>
        <strain evidence="2 3">DSM 3645</strain>
    </source>
</reference>
<dbReference type="EMBL" id="AANZ01000026">
    <property type="protein sequence ID" value="EAQ77956.1"/>
    <property type="molecule type" value="Genomic_DNA"/>
</dbReference>
<protein>
    <submittedName>
        <fullName evidence="2">Uncharacterized protein</fullName>
    </submittedName>
</protein>
<proteinExistence type="predicted"/>